<accession>A0AAV7TCX8</accession>
<evidence type="ECO:0000313" key="3">
    <source>
        <dbReference type="Proteomes" id="UP001066276"/>
    </source>
</evidence>
<name>A0AAV7TCX8_PLEWA</name>
<proteinExistence type="predicted"/>
<sequence>MRMGSLSEPRSEPSSADEGVLLNGPFPASGELEERGTTSLKVPERSEERITAEVPSAIIRRGGMDRYSLRPRISAPEKLKDYVRS</sequence>
<dbReference type="AlphaFoldDB" id="A0AAV7TCX8"/>
<reference evidence="2" key="1">
    <citation type="journal article" date="2022" name="bioRxiv">
        <title>Sequencing and chromosome-scale assembly of the giantPleurodeles waltlgenome.</title>
        <authorList>
            <person name="Brown T."/>
            <person name="Elewa A."/>
            <person name="Iarovenko S."/>
            <person name="Subramanian E."/>
            <person name="Araus A.J."/>
            <person name="Petzold A."/>
            <person name="Susuki M."/>
            <person name="Suzuki K.-i.T."/>
            <person name="Hayashi T."/>
            <person name="Toyoda A."/>
            <person name="Oliveira C."/>
            <person name="Osipova E."/>
            <person name="Leigh N.D."/>
            <person name="Simon A."/>
            <person name="Yun M.H."/>
        </authorList>
    </citation>
    <scope>NUCLEOTIDE SEQUENCE</scope>
    <source>
        <strain evidence="2">20211129_DDA</strain>
        <tissue evidence="2">Liver</tissue>
    </source>
</reference>
<protein>
    <submittedName>
        <fullName evidence="2">Uncharacterized protein</fullName>
    </submittedName>
</protein>
<feature type="region of interest" description="Disordered" evidence="1">
    <location>
        <begin position="1"/>
        <end position="49"/>
    </location>
</feature>
<feature type="compositionally biased region" description="Basic and acidic residues" evidence="1">
    <location>
        <begin position="32"/>
        <end position="49"/>
    </location>
</feature>
<evidence type="ECO:0000313" key="2">
    <source>
        <dbReference type="EMBL" id="KAJ1174430.1"/>
    </source>
</evidence>
<evidence type="ECO:0000256" key="1">
    <source>
        <dbReference type="SAM" id="MobiDB-lite"/>
    </source>
</evidence>
<comment type="caution">
    <text evidence="2">The sequence shown here is derived from an EMBL/GenBank/DDBJ whole genome shotgun (WGS) entry which is preliminary data.</text>
</comment>
<keyword evidence="3" id="KW-1185">Reference proteome</keyword>
<dbReference type="EMBL" id="JANPWB010000007">
    <property type="protein sequence ID" value="KAJ1174430.1"/>
    <property type="molecule type" value="Genomic_DNA"/>
</dbReference>
<organism evidence="2 3">
    <name type="scientific">Pleurodeles waltl</name>
    <name type="common">Iberian ribbed newt</name>
    <dbReference type="NCBI Taxonomy" id="8319"/>
    <lineage>
        <taxon>Eukaryota</taxon>
        <taxon>Metazoa</taxon>
        <taxon>Chordata</taxon>
        <taxon>Craniata</taxon>
        <taxon>Vertebrata</taxon>
        <taxon>Euteleostomi</taxon>
        <taxon>Amphibia</taxon>
        <taxon>Batrachia</taxon>
        <taxon>Caudata</taxon>
        <taxon>Salamandroidea</taxon>
        <taxon>Salamandridae</taxon>
        <taxon>Pleurodelinae</taxon>
        <taxon>Pleurodeles</taxon>
    </lineage>
</organism>
<gene>
    <name evidence="2" type="ORF">NDU88_006252</name>
</gene>
<dbReference type="Proteomes" id="UP001066276">
    <property type="component" value="Chromosome 4_1"/>
</dbReference>